<proteinExistence type="predicted"/>
<name>A0ABP8J4J3_9ACTN</name>
<evidence type="ECO:0000259" key="1">
    <source>
        <dbReference type="Pfam" id="PF06889"/>
    </source>
</evidence>
<keyword evidence="3" id="KW-1185">Reference proteome</keyword>
<feature type="domain" description="DUF1266" evidence="1">
    <location>
        <begin position="72"/>
        <end position="268"/>
    </location>
</feature>
<protein>
    <recommendedName>
        <fullName evidence="1">DUF1266 domain-containing protein</fullName>
    </recommendedName>
</protein>
<gene>
    <name evidence="2" type="ORF">GCM10023147_06020</name>
</gene>
<evidence type="ECO:0000313" key="2">
    <source>
        <dbReference type="EMBL" id="GAA4384910.1"/>
    </source>
</evidence>
<organism evidence="2 3">
    <name type="scientific">Tsukamurella soli</name>
    <dbReference type="NCBI Taxonomy" id="644556"/>
    <lineage>
        <taxon>Bacteria</taxon>
        <taxon>Bacillati</taxon>
        <taxon>Actinomycetota</taxon>
        <taxon>Actinomycetes</taxon>
        <taxon>Mycobacteriales</taxon>
        <taxon>Tsukamurellaceae</taxon>
        <taxon>Tsukamurella</taxon>
    </lineage>
</organism>
<dbReference type="EMBL" id="BAABFR010000005">
    <property type="protein sequence ID" value="GAA4384910.1"/>
    <property type="molecule type" value="Genomic_DNA"/>
</dbReference>
<sequence length="272" mass="30570">MSAPATRPPVTLWPSGDMRGEFDWSGAAIPDHRLRALALGAYVDRGSHTVDELRRACLRHGDDPTACARRALADDWGIGDAVELRKMVARLLDGMHSADYETVYPLAHRLGVQVRDGKQPVSPDTLEEHQRFLIIRGALLDQDPRDLLQAHEAVYRLLAMNLLTHLTDNRTLPRHIRAWDLARVPIIVRCGFTVGMIDEGEAWGMLEAALRRAQAEYADWEMFADGLLTGRAYWLALDDITRVAGEEKRVAAELHQLFEAPTSPWRRVTLQG</sequence>
<dbReference type="Proteomes" id="UP001500635">
    <property type="component" value="Unassembled WGS sequence"/>
</dbReference>
<reference evidence="3" key="1">
    <citation type="journal article" date="2019" name="Int. J. Syst. Evol. Microbiol.">
        <title>The Global Catalogue of Microorganisms (GCM) 10K type strain sequencing project: providing services to taxonomists for standard genome sequencing and annotation.</title>
        <authorList>
            <consortium name="The Broad Institute Genomics Platform"/>
            <consortium name="The Broad Institute Genome Sequencing Center for Infectious Disease"/>
            <person name="Wu L."/>
            <person name="Ma J."/>
        </authorList>
    </citation>
    <scope>NUCLEOTIDE SEQUENCE [LARGE SCALE GENOMIC DNA]</scope>
    <source>
        <strain evidence="3">JCM 17688</strain>
    </source>
</reference>
<dbReference type="RefSeq" id="WP_344990602.1">
    <property type="nucleotide sequence ID" value="NZ_BAABFR010000005.1"/>
</dbReference>
<dbReference type="InterPro" id="IPR009677">
    <property type="entry name" value="DUF1266"/>
</dbReference>
<comment type="caution">
    <text evidence="2">The sequence shown here is derived from an EMBL/GenBank/DDBJ whole genome shotgun (WGS) entry which is preliminary data.</text>
</comment>
<evidence type="ECO:0000313" key="3">
    <source>
        <dbReference type="Proteomes" id="UP001500635"/>
    </source>
</evidence>
<accession>A0ABP8J4J3</accession>
<dbReference type="Pfam" id="PF06889">
    <property type="entry name" value="DUF1266"/>
    <property type="match status" value="1"/>
</dbReference>